<protein>
    <recommendedName>
        <fullName evidence="1">DUF7841 domain-containing protein</fullName>
    </recommendedName>
</protein>
<organism evidence="2">
    <name type="scientific">Siphoviridae sp. ctfrT39</name>
    <dbReference type="NCBI Taxonomy" id="2825598"/>
    <lineage>
        <taxon>Viruses</taxon>
        <taxon>Duplodnaviria</taxon>
        <taxon>Heunggongvirae</taxon>
        <taxon>Uroviricota</taxon>
        <taxon>Caudoviricetes</taxon>
    </lineage>
</organism>
<dbReference type="EMBL" id="BK016120">
    <property type="protein sequence ID" value="DAF96769.1"/>
    <property type="molecule type" value="Genomic_DNA"/>
</dbReference>
<dbReference type="Pfam" id="PF25223">
    <property type="entry name" value="DUF7841"/>
    <property type="match status" value="1"/>
</dbReference>
<feature type="domain" description="DUF7841" evidence="1">
    <location>
        <begin position="54"/>
        <end position="151"/>
    </location>
</feature>
<evidence type="ECO:0000259" key="1">
    <source>
        <dbReference type="Pfam" id="PF25223"/>
    </source>
</evidence>
<evidence type="ECO:0000313" key="2">
    <source>
        <dbReference type="EMBL" id="DAF96769.1"/>
    </source>
</evidence>
<name>A0A8S5UQJ0_9CAUD</name>
<accession>A0A8S5UQJ0</accession>
<sequence length="166" mass="19410">MKYIQLIDQARAHGVATEKKMMEAMEQLSCDLASLEETNPELYWCILRHQHAVFYDRHYSEKMANHDVCHLVYSKKGENGELVGTGAHWTKSQIVNATKGMKFHDKVNDWDKYVAFNAMYADLCSDMTEDEIIKAAYLFYFQDADWQPEEDDCTKIWDYMSAHAMM</sequence>
<proteinExistence type="predicted"/>
<reference evidence="2" key="1">
    <citation type="journal article" date="2021" name="Proc. Natl. Acad. Sci. U.S.A.">
        <title>A Catalog of Tens of Thousands of Viruses from Human Metagenomes Reveals Hidden Associations with Chronic Diseases.</title>
        <authorList>
            <person name="Tisza M.J."/>
            <person name="Buck C.B."/>
        </authorList>
    </citation>
    <scope>NUCLEOTIDE SEQUENCE</scope>
    <source>
        <strain evidence="2">CtfrT39</strain>
    </source>
</reference>
<dbReference type="InterPro" id="IPR057163">
    <property type="entry name" value="DUF7841"/>
</dbReference>